<keyword evidence="2" id="KW-0238">DNA-binding</keyword>
<organism evidence="5 6">
    <name type="scientific">Actinoplanes aureus</name>
    <dbReference type="NCBI Taxonomy" id="2792083"/>
    <lineage>
        <taxon>Bacteria</taxon>
        <taxon>Bacillati</taxon>
        <taxon>Actinomycetota</taxon>
        <taxon>Actinomycetes</taxon>
        <taxon>Micromonosporales</taxon>
        <taxon>Micromonosporaceae</taxon>
        <taxon>Actinoplanes</taxon>
    </lineage>
</organism>
<dbReference type="Pfam" id="PF12852">
    <property type="entry name" value="Cupin_6"/>
    <property type="match status" value="1"/>
</dbReference>
<sequence length="301" mass="32459">MDPLDEMLRGVRADGVVFGRSVLSPPWAVRFDGKAALTLCVPLSGGSVWILRDGDEARPVRFGESAVVRGPFTVADGVADPSPDPAADAPDSTVLLAGTYPLTGHAQRRLLRILPPVLVLPDDECGPLRGYLGQLEPGSGSGRQVVLDRLMEWILVCTLREWFDRPEAETPGWYRALSDDVVGPVLRAMHDAPAEPWTLATLADRAAVSRTTLAKRFAEVVGEPPLAYLTTWRMGIAADLLAEPGATVAAVARRVGYADAFSFSAAFKRVQGESPTGYRRRRALPSDFHAVVHLSGGQEVR</sequence>
<dbReference type="GO" id="GO:0003700">
    <property type="term" value="F:DNA-binding transcription factor activity"/>
    <property type="evidence" value="ECO:0007669"/>
    <property type="project" value="InterPro"/>
</dbReference>
<dbReference type="SMART" id="SM00342">
    <property type="entry name" value="HTH_ARAC"/>
    <property type="match status" value="1"/>
</dbReference>
<comment type="caution">
    <text evidence="5">The sequence shown here is derived from an EMBL/GenBank/DDBJ whole genome shotgun (WGS) entry which is preliminary data.</text>
</comment>
<dbReference type="PANTHER" id="PTHR46796">
    <property type="entry name" value="HTH-TYPE TRANSCRIPTIONAL ACTIVATOR RHAS-RELATED"/>
    <property type="match status" value="1"/>
</dbReference>
<name>A0A931FZ94_9ACTN</name>
<dbReference type="InterPro" id="IPR018060">
    <property type="entry name" value="HTH_AraC"/>
</dbReference>
<accession>A0A931FZ94</accession>
<evidence type="ECO:0000259" key="4">
    <source>
        <dbReference type="PROSITE" id="PS01124"/>
    </source>
</evidence>
<feature type="domain" description="HTH araC/xylS-type" evidence="4">
    <location>
        <begin position="183"/>
        <end position="281"/>
    </location>
</feature>
<gene>
    <name evidence="5" type="ORF">I4J89_28770</name>
</gene>
<reference evidence="5" key="1">
    <citation type="submission" date="2020-11" db="EMBL/GenBank/DDBJ databases">
        <title>Isolation and identification of active actinomycetes.</title>
        <authorList>
            <person name="Sun X."/>
        </authorList>
    </citation>
    <scope>NUCLEOTIDE SEQUENCE</scope>
    <source>
        <strain evidence="5">NEAU-A11</strain>
    </source>
</reference>
<proteinExistence type="predicted"/>
<dbReference type="Pfam" id="PF12833">
    <property type="entry name" value="HTH_18"/>
    <property type="match status" value="1"/>
</dbReference>
<dbReference type="InterPro" id="IPR018062">
    <property type="entry name" value="HTH_AraC-typ_CS"/>
</dbReference>
<evidence type="ECO:0000256" key="2">
    <source>
        <dbReference type="ARBA" id="ARBA00023125"/>
    </source>
</evidence>
<dbReference type="Proteomes" id="UP000598146">
    <property type="component" value="Unassembled WGS sequence"/>
</dbReference>
<dbReference type="Gene3D" id="1.10.10.60">
    <property type="entry name" value="Homeodomain-like"/>
    <property type="match status" value="1"/>
</dbReference>
<evidence type="ECO:0000313" key="5">
    <source>
        <dbReference type="EMBL" id="MBG0565453.1"/>
    </source>
</evidence>
<dbReference type="AlphaFoldDB" id="A0A931FZ94"/>
<dbReference type="RefSeq" id="WP_196417231.1">
    <property type="nucleotide sequence ID" value="NZ_JADQTO010000015.1"/>
</dbReference>
<dbReference type="PROSITE" id="PS00041">
    <property type="entry name" value="HTH_ARAC_FAMILY_1"/>
    <property type="match status" value="1"/>
</dbReference>
<dbReference type="PANTHER" id="PTHR46796:SF13">
    <property type="entry name" value="HTH-TYPE TRANSCRIPTIONAL ACTIVATOR RHAS"/>
    <property type="match status" value="1"/>
</dbReference>
<protein>
    <submittedName>
        <fullName evidence="5">AraC family transcriptional regulator</fullName>
    </submittedName>
</protein>
<dbReference type="EMBL" id="JADQTO010000015">
    <property type="protein sequence ID" value="MBG0565453.1"/>
    <property type="molecule type" value="Genomic_DNA"/>
</dbReference>
<dbReference type="GO" id="GO:0043565">
    <property type="term" value="F:sequence-specific DNA binding"/>
    <property type="evidence" value="ECO:0007669"/>
    <property type="project" value="InterPro"/>
</dbReference>
<dbReference type="InterPro" id="IPR050204">
    <property type="entry name" value="AraC_XylS_family_regulators"/>
</dbReference>
<dbReference type="InterPro" id="IPR009057">
    <property type="entry name" value="Homeodomain-like_sf"/>
</dbReference>
<evidence type="ECO:0000256" key="1">
    <source>
        <dbReference type="ARBA" id="ARBA00023015"/>
    </source>
</evidence>
<keyword evidence="6" id="KW-1185">Reference proteome</keyword>
<dbReference type="InterPro" id="IPR032783">
    <property type="entry name" value="AraC_lig"/>
</dbReference>
<keyword evidence="1" id="KW-0805">Transcription regulation</keyword>
<evidence type="ECO:0000313" key="6">
    <source>
        <dbReference type="Proteomes" id="UP000598146"/>
    </source>
</evidence>
<dbReference type="SUPFAM" id="SSF46689">
    <property type="entry name" value="Homeodomain-like"/>
    <property type="match status" value="2"/>
</dbReference>
<evidence type="ECO:0000256" key="3">
    <source>
        <dbReference type="ARBA" id="ARBA00023163"/>
    </source>
</evidence>
<dbReference type="PROSITE" id="PS01124">
    <property type="entry name" value="HTH_ARAC_FAMILY_2"/>
    <property type="match status" value="1"/>
</dbReference>
<keyword evidence="3" id="KW-0804">Transcription</keyword>